<gene>
    <name evidence="1" type="ORF">RTSSTS7063_00768</name>
</gene>
<evidence type="ECO:0000313" key="2">
    <source>
        <dbReference type="Proteomes" id="UP000363661"/>
    </source>
</evidence>
<reference evidence="1 2" key="1">
    <citation type="submission" date="2019-07" db="EMBL/GenBank/DDBJ databases">
        <authorList>
            <person name="Hibberd C M."/>
            <person name="Gehrig L. J."/>
            <person name="Chang H.-W."/>
            <person name="Venkatesh S."/>
        </authorList>
    </citation>
    <scope>NUCLEOTIDE SEQUENCE [LARGE SCALE GENOMIC DNA]</scope>
    <source>
        <strain evidence="1">Ruminococcus_torques_SSTS_Bg7063</strain>
    </source>
</reference>
<dbReference type="EMBL" id="CABHNA010000038">
    <property type="protein sequence ID" value="VUX00372.1"/>
    <property type="molecule type" value="Genomic_DNA"/>
</dbReference>
<sequence length="85" mass="9878">METIISACISAGVTLVICLLNNHGQQEKTRALMEYKLDELTKRVDEHNHVVERTYSIERELSIQKEQIKVANHRLEDLEGIEHEH</sequence>
<accession>A0A564SZ87</accession>
<proteinExistence type="predicted"/>
<organism evidence="1 2">
    <name type="scientific">[Ruminococcus] torques</name>
    <dbReference type="NCBI Taxonomy" id="33039"/>
    <lineage>
        <taxon>Bacteria</taxon>
        <taxon>Bacillati</taxon>
        <taxon>Bacillota</taxon>
        <taxon>Clostridia</taxon>
        <taxon>Lachnospirales</taxon>
        <taxon>Lachnospiraceae</taxon>
        <taxon>Mediterraneibacter</taxon>
    </lineage>
</organism>
<dbReference type="AlphaFoldDB" id="A0A564SZ87"/>
<name>A0A564SZ87_9FIRM</name>
<evidence type="ECO:0000313" key="1">
    <source>
        <dbReference type="EMBL" id="VUX00372.1"/>
    </source>
</evidence>
<keyword evidence="2" id="KW-1185">Reference proteome</keyword>
<protein>
    <submittedName>
        <fullName evidence="1">Uncharacterized protein</fullName>
    </submittedName>
</protein>
<dbReference type="Proteomes" id="UP000363661">
    <property type="component" value="Unassembled WGS sequence"/>
</dbReference>
<dbReference type="RefSeq" id="WP_144366604.1">
    <property type="nucleotide sequence ID" value="NZ_CABHNA010000038.1"/>
</dbReference>